<sequence>MRLFYCNNALSHILHTSTSDSIFRAQAINLSIKDTQNTQRLIGVDLFNSTSLVMYLGYFVPCHLSAFGFSPPSDIGWGFKGEREDSISNGYLLGNGRRLYSPSLMRFTSPDALSPFSKGGLNHYAFALNDPINNSDPSGEFTINPRNFLIKLFTNKIYKGSIAWQHDGLTAYSGPPRKDGKLSTLYISGHGDSGYVIGDQYKYSASNLYARLEQEGIKMKSRQTHFLTCNSAAPESPQGRSLAEDMAELTGAQSSGYHKGVNVYGVADKNGQYVDRLLRIPLFDYFYGVTSTKTRQGNIRNPQKAKEP</sequence>
<evidence type="ECO:0000313" key="2">
    <source>
        <dbReference type="Proteomes" id="UP001150678"/>
    </source>
</evidence>
<protein>
    <submittedName>
        <fullName evidence="1">RHS repeat-associated core domain-containing protein</fullName>
    </submittedName>
</protein>
<gene>
    <name evidence="1" type="ORF">NP533_00145</name>
</gene>
<dbReference type="InterPro" id="IPR022385">
    <property type="entry name" value="Rhs_assc_core"/>
</dbReference>
<dbReference type="NCBIfam" id="TIGR03696">
    <property type="entry name" value="Rhs_assc_core"/>
    <property type="match status" value="1"/>
</dbReference>
<comment type="caution">
    <text evidence="1">The sequence shown here is derived from an EMBL/GenBank/DDBJ whole genome shotgun (WGS) entry which is preliminary data.</text>
</comment>
<name>A0A9X4HPT1_9PSED</name>
<dbReference type="Gene3D" id="2.180.10.10">
    <property type="entry name" value="RHS repeat-associated core"/>
    <property type="match status" value="1"/>
</dbReference>
<accession>A0A9X4HPT1</accession>
<proteinExistence type="predicted"/>
<evidence type="ECO:0000313" key="1">
    <source>
        <dbReference type="EMBL" id="MDD2104601.1"/>
    </source>
</evidence>
<dbReference type="AlphaFoldDB" id="A0A9X4HPT1"/>
<dbReference type="EMBL" id="JANIAN010000001">
    <property type="protein sequence ID" value="MDD2104601.1"/>
    <property type="molecule type" value="Genomic_DNA"/>
</dbReference>
<organism evidence="1 2">
    <name type="scientific">Pseudomonas asiatica</name>
    <dbReference type="NCBI Taxonomy" id="2219225"/>
    <lineage>
        <taxon>Bacteria</taxon>
        <taxon>Pseudomonadati</taxon>
        <taxon>Pseudomonadota</taxon>
        <taxon>Gammaproteobacteria</taxon>
        <taxon>Pseudomonadales</taxon>
        <taxon>Pseudomonadaceae</taxon>
        <taxon>Pseudomonas</taxon>
    </lineage>
</organism>
<dbReference type="Proteomes" id="UP001150678">
    <property type="component" value="Unassembled WGS sequence"/>
</dbReference>
<dbReference type="RefSeq" id="WP_274078196.1">
    <property type="nucleotide sequence ID" value="NZ_JANIAN010000001.1"/>
</dbReference>
<reference evidence="1" key="1">
    <citation type="submission" date="2022-07" db="EMBL/GenBank/DDBJ databases">
        <title>Multi-strain Analysis of Pseudomonas putida Reveals Metabolic and Genetic Diversity.</title>
        <authorList>
            <person name="Monk J.M."/>
        </authorList>
    </citation>
    <scope>NUCLEOTIDE SEQUENCE</scope>
    <source>
        <strain evidence="1">17514</strain>
    </source>
</reference>